<gene>
    <name evidence="1" type="ORF">FWK35_00025616</name>
</gene>
<dbReference type="GO" id="GO:0071897">
    <property type="term" value="P:DNA biosynthetic process"/>
    <property type="evidence" value="ECO:0007669"/>
    <property type="project" value="UniProtKB-ARBA"/>
</dbReference>
<dbReference type="EMBL" id="VUJU01013405">
    <property type="protein sequence ID" value="KAF0704958.1"/>
    <property type="molecule type" value="Genomic_DNA"/>
</dbReference>
<reference evidence="1 2" key="1">
    <citation type="submission" date="2019-08" db="EMBL/GenBank/DDBJ databases">
        <title>Whole genome of Aphis craccivora.</title>
        <authorList>
            <person name="Voronova N.V."/>
            <person name="Shulinski R.S."/>
            <person name="Bandarenka Y.V."/>
            <person name="Zhorov D.G."/>
            <person name="Warner D."/>
        </authorList>
    </citation>
    <scope>NUCLEOTIDE SEQUENCE [LARGE SCALE GENOMIC DNA]</scope>
    <source>
        <strain evidence="1">180601</strain>
        <tissue evidence="1">Whole Body</tissue>
    </source>
</reference>
<accession>A0A6G0VPY0</accession>
<keyword evidence="2" id="KW-1185">Reference proteome</keyword>
<dbReference type="PANTHER" id="PTHR31511">
    <property type="entry name" value="PROTEIN CBG23764"/>
    <property type="match status" value="1"/>
</dbReference>
<sequence length="267" mass="31929">MSSKFKTIANGLKLVKIHRAIKFSQKLYTRMRRDARNRFEKDFWMLLINSIFGKCMKNVRTRVSLKLIELYTLKNLMAIHQHKETIKFDIAIYVESAILDVSKTFMYDFHYNVMKNKYNNKIRLLYSDTVSLIYNIRTLKFFNDIRYNLFPYFDTSNYPKDHFCFSENNINQPGYFKDEMGGKFLKEFVSLRTKLHAYVACHGCTIKTLQHGKTIFFYFIAGSKKRLDIYRTNQSELCSKKQLKAIKRVGTTRWMSISFVYLQFLKH</sequence>
<dbReference type="AlphaFoldDB" id="A0A6G0VPY0"/>
<evidence type="ECO:0000313" key="2">
    <source>
        <dbReference type="Proteomes" id="UP000478052"/>
    </source>
</evidence>
<evidence type="ECO:0000313" key="1">
    <source>
        <dbReference type="EMBL" id="KAF0704958.1"/>
    </source>
</evidence>
<dbReference type="OrthoDB" id="414982at2759"/>
<dbReference type="PANTHER" id="PTHR31511:SF12">
    <property type="entry name" value="RHO TERMINATION FACTOR N-TERMINAL DOMAIN-CONTAINING PROTEIN"/>
    <property type="match status" value="1"/>
</dbReference>
<comment type="caution">
    <text evidence="1">The sequence shown here is derived from an EMBL/GenBank/DDBJ whole genome shotgun (WGS) entry which is preliminary data.</text>
</comment>
<organism evidence="1 2">
    <name type="scientific">Aphis craccivora</name>
    <name type="common">Cowpea aphid</name>
    <dbReference type="NCBI Taxonomy" id="307492"/>
    <lineage>
        <taxon>Eukaryota</taxon>
        <taxon>Metazoa</taxon>
        <taxon>Ecdysozoa</taxon>
        <taxon>Arthropoda</taxon>
        <taxon>Hexapoda</taxon>
        <taxon>Insecta</taxon>
        <taxon>Pterygota</taxon>
        <taxon>Neoptera</taxon>
        <taxon>Paraneoptera</taxon>
        <taxon>Hemiptera</taxon>
        <taxon>Sternorrhyncha</taxon>
        <taxon>Aphidomorpha</taxon>
        <taxon>Aphidoidea</taxon>
        <taxon>Aphididae</taxon>
        <taxon>Aphidini</taxon>
        <taxon>Aphis</taxon>
        <taxon>Aphis</taxon>
    </lineage>
</organism>
<name>A0A6G0VPY0_APHCR</name>
<dbReference type="Proteomes" id="UP000478052">
    <property type="component" value="Unassembled WGS sequence"/>
</dbReference>
<dbReference type="InterPro" id="IPR043502">
    <property type="entry name" value="DNA/RNA_pol_sf"/>
</dbReference>
<dbReference type="SUPFAM" id="SSF56672">
    <property type="entry name" value="DNA/RNA polymerases"/>
    <property type="match status" value="1"/>
</dbReference>
<protein>
    <submittedName>
        <fullName evidence="1">Uncharacterized protein</fullName>
    </submittedName>
</protein>
<proteinExistence type="predicted"/>